<dbReference type="GO" id="GO:0015937">
    <property type="term" value="P:coenzyme A biosynthetic process"/>
    <property type="evidence" value="ECO:0007669"/>
    <property type="project" value="UniProtKB-UniRule"/>
</dbReference>
<dbReference type="PRINTS" id="PR01020">
    <property type="entry name" value="LPSBIOSNTHSS"/>
</dbReference>
<organism evidence="10 11">
    <name type="scientific">Corynebacterium matruchotii</name>
    <dbReference type="NCBI Taxonomy" id="43768"/>
    <lineage>
        <taxon>Bacteria</taxon>
        <taxon>Bacillati</taxon>
        <taxon>Actinomycetota</taxon>
        <taxon>Actinomycetes</taxon>
        <taxon>Mycobacteriales</taxon>
        <taxon>Corynebacteriaceae</taxon>
        <taxon>Corynebacterium</taxon>
    </lineage>
</organism>
<dbReference type="EC" id="2.7.7.3" evidence="9"/>
<feature type="site" description="Transition state stabilizer" evidence="9">
    <location>
        <position position="18"/>
    </location>
</feature>
<dbReference type="InterPro" id="IPR001980">
    <property type="entry name" value="PPAT"/>
</dbReference>
<feature type="binding site" evidence="9">
    <location>
        <position position="42"/>
    </location>
    <ligand>
        <name>substrate</name>
    </ligand>
</feature>
<feature type="binding site" evidence="9">
    <location>
        <position position="100"/>
    </location>
    <ligand>
        <name>ATP</name>
        <dbReference type="ChEBI" id="CHEBI:30616"/>
    </ligand>
</feature>
<comment type="function">
    <text evidence="9">Reversibly transfers an adenylyl group from ATP to 4'-phosphopantetheine, yielding dephospho-CoA (dPCoA) and pyrophosphate.</text>
</comment>
<evidence type="ECO:0000256" key="9">
    <source>
        <dbReference type="HAMAP-Rule" id="MF_00151"/>
    </source>
</evidence>
<reference evidence="10 11" key="1">
    <citation type="submission" date="2018-06" db="EMBL/GenBank/DDBJ databases">
        <authorList>
            <consortium name="Pathogen Informatics"/>
            <person name="Doyle S."/>
        </authorList>
    </citation>
    <scope>NUCLEOTIDE SEQUENCE [LARGE SCALE GENOMIC DNA]</scope>
    <source>
        <strain evidence="10 11">NCTC10254</strain>
    </source>
</reference>
<dbReference type="GO" id="GO:0005737">
    <property type="term" value="C:cytoplasm"/>
    <property type="evidence" value="ECO:0007669"/>
    <property type="project" value="UniProtKB-SubCell"/>
</dbReference>
<evidence type="ECO:0000256" key="8">
    <source>
        <dbReference type="ARBA" id="ARBA00029346"/>
    </source>
</evidence>
<feature type="binding site" evidence="9">
    <location>
        <begin position="90"/>
        <end position="92"/>
    </location>
    <ligand>
        <name>ATP</name>
        <dbReference type="ChEBI" id="CHEBI:30616"/>
    </ligand>
</feature>
<dbReference type="PANTHER" id="PTHR21342:SF1">
    <property type="entry name" value="PHOSPHOPANTETHEINE ADENYLYLTRANSFERASE"/>
    <property type="match status" value="1"/>
</dbReference>
<comment type="subcellular location">
    <subcellularLocation>
        <location evidence="9">Cytoplasm</location>
    </subcellularLocation>
</comment>
<dbReference type="PANTHER" id="PTHR21342">
    <property type="entry name" value="PHOSPHOPANTETHEINE ADENYLYLTRANSFERASE"/>
    <property type="match status" value="1"/>
</dbReference>
<comment type="catalytic activity">
    <reaction evidence="8 9">
        <text>(R)-4'-phosphopantetheine + ATP + H(+) = 3'-dephospho-CoA + diphosphate</text>
        <dbReference type="Rhea" id="RHEA:19801"/>
        <dbReference type="ChEBI" id="CHEBI:15378"/>
        <dbReference type="ChEBI" id="CHEBI:30616"/>
        <dbReference type="ChEBI" id="CHEBI:33019"/>
        <dbReference type="ChEBI" id="CHEBI:57328"/>
        <dbReference type="ChEBI" id="CHEBI:61723"/>
        <dbReference type="EC" id="2.7.7.3"/>
    </reaction>
</comment>
<feature type="binding site" evidence="9">
    <location>
        <position position="18"/>
    </location>
    <ligand>
        <name>ATP</name>
        <dbReference type="ChEBI" id="CHEBI:30616"/>
    </ligand>
</feature>
<dbReference type="GeneID" id="84574831"/>
<evidence type="ECO:0000256" key="2">
    <source>
        <dbReference type="ARBA" id="ARBA00022679"/>
    </source>
</evidence>
<dbReference type="HAMAP" id="MF_00151">
    <property type="entry name" value="PPAT_bact"/>
    <property type="match status" value="1"/>
</dbReference>
<evidence type="ECO:0000313" key="10">
    <source>
        <dbReference type="EMBL" id="SPW28444.1"/>
    </source>
</evidence>
<evidence type="ECO:0000256" key="7">
    <source>
        <dbReference type="ARBA" id="ARBA00022993"/>
    </source>
</evidence>
<dbReference type="GO" id="GO:0004595">
    <property type="term" value="F:pantetheine-phosphate adenylyltransferase activity"/>
    <property type="evidence" value="ECO:0007669"/>
    <property type="project" value="UniProtKB-UniRule"/>
</dbReference>
<comment type="similarity">
    <text evidence="9">Belongs to the bacterial CoaD family.</text>
</comment>
<comment type="caution">
    <text evidence="10">The sequence shown here is derived from an EMBL/GenBank/DDBJ whole genome shotgun (WGS) entry which is preliminary data.</text>
</comment>
<feature type="binding site" evidence="9">
    <location>
        <begin position="124"/>
        <end position="130"/>
    </location>
    <ligand>
        <name>ATP</name>
        <dbReference type="ChEBI" id="CHEBI:30616"/>
    </ligand>
</feature>
<comment type="cofactor">
    <cofactor evidence="9">
        <name>Mg(2+)</name>
        <dbReference type="ChEBI" id="CHEBI:18420"/>
    </cofactor>
</comment>
<evidence type="ECO:0000256" key="6">
    <source>
        <dbReference type="ARBA" id="ARBA00022842"/>
    </source>
</evidence>
<keyword evidence="1 9" id="KW-0963">Cytoplasm</keyword>
<evidence type="ECO:0000313" key="11">
    <source>
        <dbReference type="Proteomes" id="UP000249886"/>
    </source>
</evidence>
<feature type="binding site" evidence="9">
    <location>
        <position position="75"/>
    </location>
    <ligand>
        <name>substrate</name>
    </ligand>
</feature>
<evidence type="ECO:0000256" key="1">
    <source>
        <dbReference type="ARBA" id="ARBA00022490"/>
    </source>
</evidence>
<sequence>MVHRAVCPGSFDPITMGHVDIFRRAAQQFDEMVVLVTGNPNKPSGLFSISERVELAEKAVADLPNVTVDWWGGLLVDYTTKHDIGVIVKGLRSALDYEYEVPMAQMNRSLSGVDTMFFMTNPKYGHVSSTLCKEVIKYGGDIHDVLPPDVEEAIQKKLSG</sequence>
<dbReference type="SUPFAM" id="SSF52374">
    <property type="entry name" value="Nucleotidylyl transferase"/>
    <property type="match status" value="1"/>
</dbReference>
<comment type="subunit">
    <text evidence="9">Homohexamer.</text>
</comment>
<accession>A0A3S4XSL9</accession>
<dbReference type="CDD" id="cd02163">
    <property type="entry name" value="PPAT"/>
    <property type="match status" value="1"/>
</dbReference>
<evidence type="ECO:0000256" key="4">
    <source>
        <dbReference type="ARBA" id="ARBA00022741"/>
    </source>
</evidence>
<keyword evidence="2 9" id="KW-0808">Transferase</keyword>
<protein>
    <recommendedName>
        <fullName evidence="9">Phosphopantetheine adenylyltransferase</fullName>
        <ecNumber evidence="9">2.7.7.3</ecNumber>
    </recommendedName>
    <alternativeName>
        <fullName evidence="9">Dephospho-CoA pyrophosphorylase</fullName>
    </alternativeName>
    <alternativeName>
        <fullName evidence="9">Pantetheine-phosphate adenylyltransferase</fullName>
        <shortName evidence="9">PPAT</shortName>
    </alternativeName>
</protein>
<dbReference type="NCBIfam" id="TIGR00125">
    <property type="entry name" value="cyt_tran_rel"/>
    <property type="match status" value="1"/>
</dbReference>
<comment type="pathway">
    <text evidence="9">Cofactor biosynthesis; coenzyme A biosynthesis; CoA from (R)-pantothenate: step 4/5.</text>
</comment>
<dbReference type="AlphaFoldDB" id="A0A3S4XSL9"/>
<gene>
    <name evidence="9 10" type="primary">coaD</name>
    <name evidence="10" type="ORF">NCTC10254_01387</name>
</gene>
<feature type="binding site" evidence="9">
    <location>
        <begin position="10"/>
        <end position="11"/>
    </location>
    <ligand>
        <name>ATP</name>
        <dbReference type="ChEBI" id="CHEBI:30616"/>
    </ligand>
</feature>
<keyword evidence="4 9" id="KW-0547">Nucleotide-binding</keyword>
<dbReference type="RefSeq" id="WP_005527512.1">
    <property type="nucleotide sequence ID" value="NZ_CAUOLB010000033.1"/>
</dbReference>
<dbReference type="Gene3D" id="3.40.50.620">
    <property type="entry name" value="HUPs"/>
    <property type="match status" value="1"/>
</dbReference>
<keyword evidence="7 9" id="KW-0173">Coenzyme A biosynthesis</keyword>
<dbReference type="UniPathway" id="UPA00241">
    <property type="reaction ID" value="UER00355"/>
</dbReference>
<dbReference type="Proteomes" id="UP000249886">
    <property type="component" value="Unassembled WGS sequence"/>
</dbReference>
<dbReference type="InterPro" id="IPR004821">
    <property type="entry name" value="Cyt_trans-like"/>
</dbReference>
<dbReference type="GO" id="GO:0005524">
    <property type="term" value="F:ATP binding"/>
    <property type="evidence" value="ECO:0007669"/>
    <property type="project" value="UniProtKB-KW"/>
</dbReference>
<evidence type="ECO:0000256" key="5">
    <source>
        <dbReference type="ARBA" id="ARBA00022840"/>
    </source>
</evidence>
<feature type="binding site" evidence="9">
    <location>
        <position position="10"/>
    </location>
    <ligand>
        <name>substrate</name>
    </ligand>
</feature>
<keyword evidence="6 9" id="KW-0460">Magnesium</keyword>
<dbReference type="NCBIfam" id="TIGR01510">
    <property type="entry name" value="coaD_prev_kdtB"/>
    <property type="match status" value="1"/>
</dbReference>
<name>A0A3S4XSL9_9CORY</name>
<dbReference type="InterPro" id="IPR014729">
    <property type="entry name" value="Rossmann-like_a/b/a_fold"/>
</dbReference>
<keyword evidence="3 9" id="KW-0548">Nucleotidyltransferase</keyword>
<proteinExistence type="inferred from homology"/>
<dbReference type="EMBL" id="UARK01000010">
    <property type="protein sequence ID" value="SPW28444.1"/>
    <property type="molecule type" value="Genomic_DNA"/>
</dbReference>
<feature type="binding site" evidence="9">
    <location>
        <position position="89"/>
    </location>
    <ligand>
        <name>substrate</name>
    </ligand>
</feature>
<keyword evidence="5 9" id="KW-0067">ATP-binding</keyword>
<dbReference type="Pfam" id="PF01467">
    <property type="entry name" value="CTP_transf_like"/>
    <property type="match status" value="1"/>
</dbReference>
<evidence type="ECO:0000256" key="3">
    <source>
        <dbReference type="ARBA" id="ARBA00022695"/>
    </source>
</evidence>